<dbReference type="Gene3D" id="1.10.260.40">
    <property type="entry name" value="lambda repressor-like DNA-binding domains"/>
    <property type="match status" value="1"/>
</dbReference>
<dbReference type="InterPro" id="IPR010982">
    <property type="entry name" value="Lambda_DNA-bd_dom_sf"/>
</dbReference>
<sequence length="144" mass="15914">MGTHKTKEVRICKRINYLGRKIRRVHQGTSEVRGLSMRQLAKKAGINSGGLARIENGRTSHSPRPDTLNKLARALDVPLTDLLIRVGCELTPPDLPTYLCARYGPLPNDVLTDACRYIEGLIADCGIDPHGPASTEDEYTKARH</sequence>
<dbReference type="GO" id="GO:0003677">
    <property type="term" value="F:DNA binding"/>
    <property type="evidence" value="ECO:0007669"/>
    <property type="project" value="InterPro"/>
</dbReference>
<dbReference type="OrthoDB" id="3210663at2"/>
<organism evidence="2 3">
    <name type="scientific">Thermomonospora umbrina</name>
    <dbReference type="NCBI Taxonomy" id="111806"/>
    <lineage>
        <taxon>Bacteria</taxon>
        <taxon>Bacillati</taxon>
        <taxon>Actinomycetota</taxon>
        <taxon>Actinomycetes</taxon>
        <taxon>Streptosporangiales</taxon>
        <taxon>Thermomonosporaceae</taxon>
        <taxon>Thermomonospora</taxon>
    </lineage>
</organism>
<comment type="caution">
    <text evidence="2">The sequence shown here is derived from an EMBL/GenBank/DDBJ whole genome shotgun (WGS) entry which is preliminary data.</text>
</comment>
<dbReference type="SMART" id="SM00530">
    <property type="entry name" value="HTH_XRE"/>
    <property type="match status" value="1"/>
</dbReference>
<evidence type="ECO:0000313" key="2">
    <source>
        <dbReference type="EMBL" id="REE94728.1"/>
    </source>
</evidence>
<dbReference type="InterPro" id="IPR001387">
    <property type="entry name" value="Cro/C1-type_HTH"/>
</dbReference>
<evidence type="ECO:0000259" key="1">
    <source>
        <dbReference type="PROSITE" id="PS50943"/>
    </source>
</evidence>
<dbReference type="Proteomes" id="UP000256661">
    <property type="component" value="Unassembled WGS sequence"/>
</dbReference>
<evidence type="ECO:0000313" key="3">
    <source>
        <dbReference type="Proteomes" id="UP000256661"/>
    </source>
</evidence>
<gene>
    <name evidence="2" type="ORF">DFJ69_0078</name>
</gene>
<keyword evidence="3" id="KW-1185">Reference proteome</keyword>
<feature type="domain" description="HTH cro/C1-type" evidence="1">
    <location>
        <begin position="33"/>
        <end position="82"/>
    </location>
</feature>
<reference evidence="2 3" key="1">
    <citation type="submission" date="2018-08" db="EMBL/GenBank/DDBJ databases">
        <title>Sequencing the genomes of 1000 actinobacteria strains.</title>
        <authorList>
            <person name="Klenk H.-P."/>
        </authorList>
    </citation>
    <scope>NUCLEOTIDE SEQUENCE [LARGE SCALE GENOMIC DNA]</scope>
    <source>
        <strain evidence="2 3">DSM 43927</strain>
    </source>
</reference>
<dbReference type="SUPFAM" id="SSF47413">
    <property type="entry name" value="lambda repressor-like DNA-binding domains"/>
    <property type="match status" value="1"/>
</dbReference>
<proteinExistence type="predicted"/>
<protein>
    <submittedName>
        <fullName evidence="2">Helix-turn-helix protein</fullName>
    </submittedName>
</protein>
<dbReference type="Pfam" id="PF01381">
    <property type="entry name" value="HTH_3"/>
    <property type="match status" value="1"/>
</dbReference>
<dbReference type="PROSITE" id="PS50943">
    <property type="entry name" value="HTH_CROC1"/>
    <property type="match status" value="1"/>
</dbReference>
<dbReference type="EMBL" id="QTTT01000001">
    <property type="protein sequence ID" value="REE94728.1"/>
    <property type="molecule type" value="Genomic_DNA"/>
</dbReference>
<dbReference type="AlphaFoldDB" id="A0A3D9SFL7"/>
<name>A0A3D9SFL7_9ACTN</name>
<accession>A0A3D9SFL7</accession>
<dbReference type="CDD" id="cd00093">
    <property type="entry name" value="HTH_XRE"/>
    <property type="match status" value="1"/>
</dbReference>